<protein>
    <recommendedName>
        <fullName evidence="8">DUF86 domain-containing protein</fullName>
    </recommendedName>
</protein>
<keyword evidence="4" id="KW-0547">Nucleotide-binding</keyword>
<dbReference type="Pfam" id="PF01934">
    <property type="entry name" value="HepT-like"/>
    <property type="match status" value="1"/>
</dbReference>
<evidence type="ECO:0000256" key="4">
    <source>
        <dbReference type="ARBA" id="ARBA00022741"/>
    </source>
</evidence>
<dbReference type="Proteomes" id="UP000052167">
    <property type="component" value="Unassembled WGS sequence"/>
</dbReference>
<dbReference type="PANTHER" id="PTHR34139:SF1">
    <property type="entry name" value="RNASE MJ1380-RELATED"/>
    <property type="match status" value="1"/>
</dbReference>
<dbReference type="EMBL" id="JOKJ01000001">
    <property type="protein sequence ID" value="KEQ11010.1"/>
    <property type="molecule type" value="Genomic_DNA"/>
</dbReference>
<dbReference type="GO" id="GO:0000166">
    <property type="term" value="F:nucleotide binding"/>
    <property type="evidence" value="ECO:0007669"/>
    <property type="project" value="UniProtKB-KW"/>
</dbReference>
<sequence>MLDMIAVIDRSLVGKGRVDFDNDYMLQLAIQRAIEIVSEASRHIPSELLEQAPEVPWPSIRGMGNILRHQYHRIVNDVIWDVVIHDLPILRLAILSMKTRL</sequence>
<organism evidence="6 7">
    <name type="scientific">Pseudorhizobium pelagicum</name>
    <dbReference type="NCBI Taxonomy" id="1509405"/>
    <lineage>
        <taxon>Bacteria</taxon>
        <taxon>Pseudomonadati</taxon>
        <taxon>Pseudomonadota</taxon>
        <taxon>Alphaproteobacteria</taxon>
        <taxon>Hyphomicrobiales</taxon>
        <taxon>Rhizobiaceae</taxon>
        <taxon>Rhizobium/Agrobacterium group</taxon>
        <taxon>Pseudorhizobium</taxon>
    </lineage>
</organism>
<evidence type="ECO:0000256" key="1">
    <source>
        <dbReference type="ARBA" id="ARBA00022553"/>
    </source>
</evidence>
<gene>
    <name evidence="6" type="ORF">GV68_01640</name>
</gene>
<evidence type="ECO:0000313" key="7">
    <source>
        <dbReference type="Proteomes" id="UP000052167"/>
    </source>
</evidence>
<dbReference type="GO" id="GO:0004540">
    <property type="term" value="F:RNA nuclease activity"/>
    <property type="evidence" value="ECO:0007669"/>
    <property type="project" value="InterPro"/>
</dbReference>
<evidence type="ECO:0008006" key="8">
    <source>
        <dbReference type="Google" id="ProtNLM"/>
    </source>
</evidence>
<keyword evidence="1" id="KW-0597">Phosphoprotein</keyword>
<comment type="caution">
    <text evidence="6">The sequence shown here is derived from an EMBL/GenBank/DDBJ whole genome shotgun (WGS) entry which is preliminary data.</text>
</comment>
<dbReference type="PANTHER" id="PTHR34139">
    <property type="entry name" value="UPF0331 PROTEIN MJ0127"/>
    <property type="match status" value="1"/>
</dbReference>
<keyword evidence="7" id="KW-1185">Reference proteome</keyword>
<name>A0A922T654_9HYPH</name>
<accession>A0A922T654</accession>
<evidence type="ECO:0000256" key="3">
    <source>
        <dbReference type="ARBA" id="ARBA00022722"/>
    </source>
</evidence>
<dbReference type="InterPro" id="IPR051813">
    <property type="entry name" value="HepT_RNase_toxin"/>
</dbReference>
<dbReference type="InterPro" id="IPR008201">
    <property type="entry name" value="HepT-like"/>
</dbReference>
<keyword evidence="3" id="KW-0540">Nuclease</keyword>
<keyword evidence="5" id="KW-0378">Hydrolase</keyword>
<evidence type="ECO:0000313" key="6">
    <source>
        <dbReference type="EMBL" id="KEQ11010.1"/>
    </source>
</evidence>
<keyword evidence="2" id="KW-1277">Toxin-antitoxin system</keyword>
<evidence type="ECO:0000256" key="5">
    <source>
        <dbReference type="ARBA" id="ARBA00022801"/>
    </source>
</evidence>
<evidence type="ECO:0000256" key="2">
    <source>
        <dbReference type="ARBA" id="ARBA00022649"/>
    </source>
</evidence>
<proteinExistence type="predicted"/>
<dbReference type="AlphaFoldDB" id="A0A922T654"/>
<dbReference type="GO" id="GO:0016787">
    <property type="term" value="F:hydrolase activity"/>
    <property type="evidence" value="ECO:0007669"/>
    <property type="project" value="UniProtKB-KW"/>
</dbReference>
<reference evidence="6 7" key="1">
    <citation type="submission" date="2014-06" db="EMBL/GenBank/DDBJ databases">
        <title>Rhizobium pelagicum/R2-400B4.</title>
        <authorList>
            <person name="Kimes N.E."/>
            <person name="Lopez-Perez M."/>
        </authorList>
    </citation>
    <scope>NUCLEOTIDE SEQUENCE [LARGE SCALE GENOMIC DNA]</scope>
    <source>
        <strain evidence="6 7">R2-400B4</strain>
    </source>
</reference>
<dbReference type="GO" id="GO:0110001">
    <property type="term" value="C:toxin-antitoxin complex"/>
    <property type="evidence" value="ECO:0007669"/>
    <property type="project" value="InterPro"/>
</dbReference>